<feature type="transmembrane region" description="Helical" evidence="9">
    <location>
        <begin position="231"/>
        <end position="249"/>
    </location>
</feature>
<dbReference type="EMBL" id="DRGN01000069">
    <property type="protein sequence ID" value="HET99798.1"/>
    <property type="molecule type" value="Genomic_DNA"/>
</dbReference>
<organism evidence="11 12">
    <name type="scientific">Aurantimonas coralicida</name>
    <dbReference type="NCBI Taxonomy" id="182270"/>
    <lineage>
        <taxon>Bacteria</taxon>
        <taxon>Pseudomonadati</taxon>
        <taxon>Pseudomonadota</taxon>
        <taxon>Alphaproteobacteria</taxon>
        <taxon>Hyphomicrobiales</taxon>
        <taxon>Aurantimonadaceae</taxon>
        <taxon>Aurantimonas</taxon>
    </lineage>
</organism>
<comment type="function">
    <text evidence="9">Catalyzes the phospholipid dependent N-acylation of the N-terminal cysteine of apolipoprotein, the last step in lipoprotein maturation.</text>
</comment>
<evidence type="ECO:0000256" key="5">
    <source>
        <dbReference type="ARBA" id="ARBA00022692"/>
    </source>
</evidence>
<dbReference type="NCBIfam" id="TIGR00546">
    <property type="entry name" value="lnt"/>
    <property type="match status" value="1"/>
</dbReference>
<dbReference type="GO" id="GO:0016410">
    <property type="term" value="F:N-acyltransferase activity"/>
    <property type="evidence" value="ECO:0007669"/>
    <property type="project" value="UniProtKB-UniRule"/>
</dbReference>
<dbReference type="Gene3D" id="3.60.110.10">
    <property type="entry name" value="Carbon-nitrogen hydrolase"/>
    <property type="match status" value="1"/>
</dbReference>
<dbReference type="InterPro" id="IPR003010">
    <property type="entry name" value="C-N_Hydrolase"/>
</dbReference>
<dbReference type="GO" id="GO:0005886">
    <property type="term" value="C:plasma membrane"/>
    <property type="evidence" value="ECO:0007669"/>
    <property type="project" value="UniProtKB-SubCell"/>
</dbReference>
<dbReference type="Proteomes" id="UP000885680">
    <property type="component" value="Unassembled WGS sequence"/>
</dbReference>
<keyword evidence="4 9" id="KW-0808">Transferase</keyword>
<evidence type="ECO:0000313" key="12">
    <source>
        <dbReference type="Proteomes" id="UP000885680"/>
    </source>
</evidence>
<dbReference type="InterPro" id="IPR045378">
    <property type="entry name" value="LNT_N"/>
</dbReference>
<evidence type="ECO:0000256" key="7">
    <source>
        <dbReference type="ARBA" id="ARBA00023136"/>
    </source>
</evidence>
<name>A0A9C9NEQ3_9HYPH</name>
<feature type="transmembrane region" description="Helical" evidence="9">
    <location>
        <begin position="121"/>
        <end position="149"/>
    </location>
</feature>
<feature type="transmembrane region" description="Helical" evidence="9">
    <location>
        <begin position="93"/>
        <end position="115"/>
    </location>
</feature>
<dbReference type="GO" id="GO:0042158">
    <property type="term" value="P:lipoprotein biosynthetic process"/>
    <property type="evidence" value="ECO:0007669"/>
    <property type="project" value="UniProtKB-UniRule"/>
</dbReference>
<keyword evidence="8 9" id="KW-0012">Acyltransferase</keyword>
<dbReference type="PANTHER" id="PTHR38686:SF1">
    <property type="entry name" value="APOLIPOPROTEIN N-ACYLTRANSFERASE"/>
    <property type="match status" value="1"/>
</dbReference>
<accession>A0A9C9NEQ3</accession>
<feature type="domain" description="CN hydrolase" evidence="10">
    <location>
        <begin position="267"/>
        <end position="539"/>
    </location>
</feature>
<evidence type="ECO:0000256" key="1">
    <source>
        <dbReference type="ARBA" id="ARBA00004651"/>
    </source>
</evidence>
<evidence type="ECO:0000256" key="4">
    <source>
        <dbReference type="ARBA" id="ARBA00022679"/>
    </source>
</evidence>
<evidence type="ECO:0000256" key="3">
    <source>
        <dbReference type="ARBA" id="ARBA00022475"/>
    </source>
</evidence>
<dbReference type="HAMAP" id="MF_01148">
    <property type="entry name" value="Lnt"/>
    <property type="match status" value="1"/>
</dbReference>
<evidence type="ECO:0000256" key="8">
    <source>
        <dbReference type="ARBA" id="ARBA00023315"/>
    </source>
</evidence>
<comment type="similarity">
    <text evidence="2 9">Belongs to the CN hydrolase family. Apolipoprotein N-acyltransferase subfamily.</text>
</comment>
<comment type="catalytic activity">
    <reaction evidence="9">
        <text>N-terminal S-1,2-diacyl-sn-glyceryl-L-cysteinyl-[lipoprotein] + a glycerophospholipid = N-acyl-S-1,2-diacyl-sn-glyceryl-L-cysteinyl-[lipoprotein] + a 2-acyl-sn-glycero-3-phospholipid + H(+)</text>
        <dbReference type="Rhea" id="RHEA:48228"/>
        <dbReference type="Rhea" id="RHEA-COMP:14681"/>
        <dbReference type="Rhea" id="RHEA-COMP:14684"/>
        <dbReference type="ChEBI" id="CHEBI:15378"/>
        <dbReference type="ChEBI" id="CHEBI:136912"/>
        <dbReference type="ChEBI" id="CHEBI:140656"/>
        <dbReference type="ChEBI" id="CHEBI:140657"/>
        <dbReference type="ChEBI" id="CHEBI:140660"/>
        <dbReference type="EC" id="2.3.1.269"/>
    </reaction>
</comment>
<dbReference type="InterPro" id="IPR004563">
    <property type="entry name" value="Apolipo_AcylTrfase"/>
</dbReference>
<dbReference type="AlphaFoldDB" id="A0A9C9NEQ3"/>
<dbReference type="Pfam" id="PF00795">
    <property type="entry name" value="CN_hydrolase"/>
    <property type="match status" value="1"/>
</dbReference>
<feature type="transmembrane region" description="Helical" evidence="9">
    <location>
        <begin position="63"/>
        <end position="81"/>
    </location>
</feature>
<reference evidence="11" key="1">
    <citation type="journal article" date="2020" name="mSystems">
        <title>Genome- and Community-Level Interaction Insights into Carbon Utilization and Element Cycling Functions of Hydrothermarchaeota in Hydrothermal Sediment.</title>
        <authorList>
            <person name="Zhou Z."/>
            <person name="Liu Y."/>
            <person name="Xu W."/>
            <person name="Pan J."/>
            <person name="Luo Z.H."/>
            <person name="Li M."/>
        </authorList>
    </citation>
    <scope>NUCLEOTIDE SEQUENCE</scope>
    <source>
        <strain evidence="11">HyVt-347</strain>
    </source>
</reference>
<evidence type="ECO:0000256" key="2">
    <source>
        <dbReference type="ARBA" id="ARBA00010065"/>
    </source>
</evidence>
<feature type="transmembrane region" description="Helical" evidence="9">
    <location>
        <begin position="204"/>
        <end position="224"/>
    </location>
</feature>
<dbReference type="EC" id="2.3.1.269" evidence="9"/>
<keyword evidence="6 9" id="KW-1133">Transmembrane helix</keyword>
<dbReference type="CDD" id="cd07571">
    <property type="entry name" value="ALP_N-acyl_transferase"/>
    <property type="match status" value="1"/>
</dbReference>
<dbReference type="PANTHER" id="PTHR38686">
    <property type="entry name" value="APOLIPOPROTEIN N-ACYLTRANSFERASE"/>
    <property type="match status" value="1"/>
</dbReference>
<feature type="transmembrane region" description="Helical" evidence="9">
    <location>
        <begin position="545"/>
        <end position="567"/>
    </location>
</feature>
<evidence type="ECO:0000256" key="6">
    <source>
        <dbReference type="ARBA" id="ARBA00022989"/>
    </source>
</evidence>
<feature type="transmembrane region" description="Helical" evidence="9">
    <location>
        <begin position="161"/>
        <end position="184"/>
    </location>
</feature>
<evidence type="ECO:0000259" key="10">
    <source>
        <dbReference type="PROSITE" id="PS50263"/>
    </source>
</evidence>
<dbReference type="InterPro" id="IPR036526">
    <property type="entry name" value="C-N_Hydrolase_sf"/>
</dbReference>
<dbReference type="PROSITE" id="PS50263">
    <property type="entry name" value="CN_HYDROLASE"/>
    <property type="match status" value="1"/>
</dbReference>
<sequence>MRRQHLGGNVSVISRRDGRQREGGLLDRLAGWVLLLEGWRRVVLTIAAGALCTFALPPYNFPAVGFVGFPLLVWLLDGVVVDPGRSLIRRMAPAFVTGWLFGFGYFVAGLWWLGAAMLVDAAAFAAFIPLAVLGLPAILAIYYGLAAVLARLVWGDSALRIFALAGAFALFEYLRAILFTGFPWNEIGVMAAPVPLLMQTSSLVGVHGLTLLAVIVFSSPAVLIDRRGRGPVLVVASALLIFHLGFGFWRMQVNPTEFVENVRLRVVQPNIEQSLKWEATQAESIFDRHIRLTEARAEPSTVPGATIALSSDTKAPAIGAALPPPKTLVIWPESSFPFLLTERPDAIARIADTLQPNETLIAGAARIEGPDIATSRVYNSVYVIDDEGEIVAARDKTHLVPFGEYLPFQEFLEGFGLSQLAEMPGGFSAGAARAKVALDGAPSFLPLICYEIIFPGEIDVGTAETRPGFLVNDTNDAWYGATPGPYQHLRLAELTSVAVGLPLVRSANTGISVVNDSYGRQIGGLALGSTGTIEVGLPRAGAPTLFARFASLPFWLAFAITWAAAVVSRLRMRARID</sequence>
<dbReference type="SUPFAM" id="SSF56317">
    <property type="entry name" value="Carbon-nitrogen hydrolase"/>
    <property type="match status" value="1"/>
</dbReference>
<keyword evidence="3 9" id="KW-1003">Cell membrane</keyword>
<protein>
    <recommendedName>
        <fullName evidence="9">Apolipoprotein N-acyltransferase</fullName>
        <shortName evidence="9">ALP N-acyltransferase</shortName>
        <ecNumber evidence="9">2.3.1.269</ecNumber>
    </recommendedName>
</protein>
<proteinExistence type="inferred from homology"/>
<dbReference type="Pfam" id="PF20154">
    <property type="entry name" value="LNT_N"/>
    <property type="match status" value="1"/>
</dbReference>
<evidence type="ECO:0000313" key="11">
    <source>
        <dbReference type="EMBL" id="HET99798.1"/>
    </source>
</evidence>
<keyword evidence="7 9" id="KW-0472">Membrane</keyword>
<evidence type="ECO:0000256" key="9">
    <source>
        <dbReference type="HAMAP-Rule" id="MF_01148"/>
    </source>
</evidence>
<comment type="caution">
    <text evidence="11">The sequence shown here is derived from an EMBL/GenBank/DDBJ whole genome shotgun (WGS) entry which is preliminary data.</text>
</comment>
<gene>
    <name evidence="9 11" type="primary">lnt</name>
    <name evidence="11" type="ORF">ENH89_05410</name>
</gene>
<keyword evidence="5 9" id="KW-0812">Transmembrane</keyword>
<comment type="pathway">
    <text evidence="9">Protein modification; lipoprotein biosynthesis (N-acyl transfer).</text>
</comment>
<comment type="subcellular location">
    <subcellularLocation>
        <location evidence="1 9">Cell membrane</location>
        <topology evidence="1 9">Multi-pass membrane protein</topology>
    </subcellularLocation>
</comment>